<evidence type="ECO:0000313" key="2">
    <source>
        <dbReference type="EMBL" id="CAB3996480.1"/>
    </source>
</evidence>
<keyword evidence="3" id="KW-1185">Reference proteome</keyword>
<name>A0A6S7HLA5_PARCT</name>
<evidence type="ECO:0000313" key="3">
    <source>
        <dbReference type="Proteomes" id="UP001152795"/>
    </source>
</evidence>
<feature type="region of interest" description="Disordered" evidence="1">
    <location>
        <begin position="137"/>
        <end position="163"/>
    </location>
</feature>
<evidence type="ECO:0000256" key="1">
    <source>
        <dbReference type="SAM" id="MobiDB-lite"/>
    </source>
</evidence>
<proteinExistence type="predicted"/>
<feature type="region of interest" description="Disordered" evidence="1">
    <location>
        <begin position="39"/>
        <end position="86"/>
    </location>
</feature>
<feature type="non-terminal residue" evidence="2">
    <location>
        <position position="163"/>
    </location>
</feature>
<protein>
    <submittedName>
        <fullName evidence="2">Uncharacterized protein</fullName>
    </submittedName>
</protein>
<feature type="compositionally biased region" description="Polar residues" evidence="1">
    <location>
        <begin position="43"/>
        <end position="55"/>
    </location>
</feature>
<accession>A0A6S7HLA5</accession>
<dbReference type="Proteomes" id="UP001152795">
    <property type="component" value="Unassembled WGS sequence"/>
</dbReference>
<reference evidence="2" key="1">
    <citation type="submission" date="2020-04" db="EMBL/GenBank/DDBJ databases">
        <authorList>
            <person name="Alioto T."/>
            <person name="Alioto T."/>
            <person name="Gomez Garrido J."/>
        </authorList>
    </citation>
    <scope>NUCLEOTIDE SEQUENCE</scope>
    <source>
        <strain evidence="2">A484AB</strain>
    </source>
</reference>
<dbReference type="EMBL" id="CACRXK020002876">
    <property type="protein sequence ID" value="CAB3996480.1"/>
    <property type="molecule type" value="Genomic_DNA"/>
</dbReference>
<gene>
    <name evidence="2" type="ORF">PACLA_8A012076</name>
</gene>
<comment type="caution">
    <text evidence="2">The sequence shown here is derived from an EMBL/GenBank/DDBJ whole genome shotgun (WGS) entry which is preliminary data.</text>
</comment>
<dbReference type="AlphaFoldDB" id="A0A6S7HLA5"/>
<sequence length="163" mass="18030">AAVTSGRRSGSGKVVFIEFYDDLTKLWGGSPSTEPLTFGVDLQNINNNDKTSGTSGRRDASQLGSLDIQQKAEDSESDMDDNNSIKKLEVVSNVPNLIDNKRKSLEKRLSAAQRDQKLIEAAKEDTAMRKDMLEWPISFGSGHNQPVSYPNPDDQENPLFELN</sequence>
<organism evidence="2 3">
    <name type="scientific">Paramuricea clavata</name>
    <name type="common">Red gorgonian</name>
    <name type="synonym">Violescent sea-whip</name>
    <dbReference type="NCBI Taxonomy" id="317549"/>
    <lineage>
        <taxon>Eukaryota</taxon>
        <taxon>Metazoa</taxon>
        <taxon>Cnidaria</taxon>
        <taxon>Anthozoa</taxon>
        <taxon>Octocorallia</taxon>
        <taxon>Malacalcyonacea</taxon>
        <taxon>Plexauridae</taxon>
        <taxon>Paramuricea</taxon>
    </lineage>
</organism>